<accession>A0A2P4WWZ6</accession>
<keyword evidence="1" id="KW-0472">Membrane</keyword>
<gene>
    <name evidence="2" type="ORF">PHPALM_37624</name>
</gene>
<feature type="transmembrane region" description="Helical" evidence="1">
    <location>
        <begin position="473"/>
        <end position="495"/>
    </location>
</feature>
<keyword evidence="3" id="KW-1185">Reference proteome</keyword>
<feature type="transmembrane region" description="Helical" evidence="1">
    <location>
        <begin position="65"/>
        <end position="89"/>
    </location>
</feature>
<feature type="transmembrane region" description="Helical" evidence="1">
    <location>
        <begin position="101"/>
        <end position="124"/>
    </location>
</feature>
<feature type="transmembrane region" description="Helical" evidence="1">
    <location>
        <begin position="136"/>
        <end position="156"/>
    </location>
</feature>
<proteinExistence type="predicted"/>
<reference evidence="2 3" key="1">
    <citation type="journal article" date="2017" name="Genome Biol. Evol.">
        <title>Phytophthora megakarya and P. palmivora, closely related causal agents of cacao black pod rot, underwent increases in genome sizes and gene numbers by different mechanisms.</title>
        <authorList>
            <person name="Ali S.S."/>
            <person name="Shao J."/>
            <person name="Lary D.J."/>
            <person name="Kronmiller B."/>
            <person name="Shen D."/>
            <person name="Strem M.D."/>
            <person name="Amoako-Attah I."/>
            <person name="Akrofi A.Y."/>
            <person name="Begoude B.A."/>
            <person name="Ten Hoopen G.M."/>
            <person name="Coulibaly K."/>
            <person name="Kebe B.I."/>
            <person name="Melnick R.L."/>
            <person name="Guiltinan M.J."/>
            <person name="Tyler B.M."/>
            <person name="Meinhardt L.W."/>
            <person name="Bailey B.A."/>
        </authorList>
    </citation>
    <scope>NUCLEOTIDE SEQUENCE [LARGE SCALE GENOMIC DNA]</scope>
    <source>
        <strain evidence="3">sbr112.9</strain>
    </source>
</reference>
<feature type="transmembrane region" description="Helical" evidence="1">
    <location>
        <begin position="162"/>
        <end position="183"/>
    </location>
</feature>
<evidence type="ECO:0000256" key="1">
    <source>
        <dbReference type="SAM" id="Phobius"/>
    </source>
</evidence>
<organism evidence="2 3">
    <name type="scientific">Phytophthora palmivora</name>
    <dbReference type="NCBI Taxonomy" id="4796"/>
    <lineage>
        <taxon>Eukaryota</taxon>
        <taxon>Sar</taxon>
        <taxon>Stramenopiles</taxon>
        <taxon>Oomycota</taxon>
        <taxon>Peronosporomycetes</taxon>
        <taxon>Peronosporales</taxon>
        <taxon>Peronosporaceae</taxon>
        <taxon>Phytophthora</taxon>
    </lineage>
</organism>
<protein>
    <recommendedName>
        <fullName evidence="4">Transmembrane protein</fullName>
    </recommendedName>
</protein>
<evidence type="ECO:0008006" key="4">
    <source>
        <dbReference type="Google" id="ProtNLM"/>
    </source>
</evidence>
<sequence>MGSKKVDASITVESANTSVTSTRARLWKRLEEQWNKIQVGHQGAYSVERLESFDYYCKTTSRTRVILVCLLTPVPALSTAIALECLPLQSPSGGWTANWVFWIRLTLTTCIMGISTLASLVTLVPDINPTFLKRQLVAWGMSAAYVTTALIAAISIGFPIPLMWYIGGFPAGIQAQVMMFLVFGRKPFLRTSPCRPNLLRFARYLGSFMMLASIYPLYKVLYGFVPVQYRGIVVVLVLPIWRLSAKQFMVQFSREFEDFMPGVIATSVDFFSALFVSVCMSTSQSLYLSMLFIAADIGESLLEFWDMRINANTVLKLLHDRHASTERFKAKDKPFSAYSNTSLVELILAVTRDPHAFHITAFKGVRLRACYPHQMSAEQVRTLHVLNGSGIYGCTTSSLGIQPHQSTLSRKIHVATSNLVVTSTPEVDTTIQTKDEKQDDDASNNTRKHYRAIAARSESLVQQGLQLLFHCEYLVLVEYVECVVPLVFLTYKTVLKNLPNAVYYPAGTDQWGDGTVVNILVFASLEIVSLLLVHFSLKIKFSFSPLYQLAFVLETEVYLVQHKLFIGTLFLLQYELEHLGADFTFQFKWLHDS</sequence>
<name>A0A2P4WWZ6_9STRA</name>
<feature type="transmembrane region" description="Helical" evidence="1">
    <location>
        <begin position="204"/>
        <end position="221"/>
    </location>
</feature>
<evidence type="ECO:0000313" key="2">
    <source>
        <dbReference type="EMBL" id="POM57815.1"/>
    </source>
</evidence>
<feature type="transmembrane region" description="Helical" evidence="1">
    <location>
        <begin position="515"/>
        <end position="537"/>
    </location>
</feature>
<dbReference type="Proteomes" id="UP000237271">
    <property type="component" value="Unassembled WGS sequence"/>
</dbReference>
<dbReference type="AlphaFoldDB" id="A0A2P4WWZ6"/>
<evidence type="ECO:0000313" key="3">
    <source>
        <dbReference type="Proteomes" id="UP000237271"/>
    </source>
</evidence>
<comment type="caution">
    <text evidence="2">The sequence shown here is derived from an EMBL/GenBank/DDBJ whole genome shotgun (WGS) entry which is preliminary data.</text>
</comment>
<dbReference type="OrthoDB" id="126565at2759"/>
<feature type="transmembrane region" description="Helical" evidence="1">
    <location>
        <begin position="256"/>
        <end position="278"/>
    </location>
</feature>
<dbReference type="EMBL" id="NCKW01020493">
    <property type="protein sequence ID" value="POM57815.1"/>
    <property type="molecule type" value="Genomic_DNA"/>
</dbReference>
<keyword evidence="1" id="KW-1133">Transmembrane helix</keyword>
<keyword evidence="1" id="KW-0812">Transmembrane</keyword>